<dbReference type="GO" id="GO:0016491">
    <property type="term" value="F:oxidoreductase activity"/>
    <property type="evidence" value="ECO:0007669"/>
    <property type="project" value="InterPro"/>
</dbReference>
<name>T0ZG77_9ZZZZ</name>
<dbReference type="AlphaFoldDB" id="T0ZG77"/>
<evidence type="ECO:0000259" key="1">
    <source>
        <dbReference type="Pfam" id="PF07992"/>
    </source>
</evidence>
<dbReference type="EMBL" id="AUZX01011311">
    <property type="protein sequence ID" value="EQD43863.1"/>
    <property type="molecule type" value="Genomic_DNA"/>
</dbReference>
<evidence type="ECO:0000313" key="2">
    <source>
        <dbReference type="EMBL" id="EQD43863.1"/>
    </source>
</evidence>
<sequence>EGKKILVIGAGNTAMDVGRIAIRFGAIPTCVEWVTESFARVRSDELEEARHEGVSVRFNTTATLITDGKATLVTTQQSDPKVLPKLIPGTEEIVDADIVVLALGYRLGSEFGQLAPQAPFRASESTKPDDNWITSGIFSGNHNYNRSIADLSWKREVAVAAARSPYAA</sequence>
<dbReference type="SUPFAM" id="SSF51971">
    <property type="entry name" value="Nucleotide-binding domain"/>
    <property type="match status" value="1"/>
</dbReference>
<dbReference type="Gene3D" id="3.50.50.60">
    <property type="entry name" value="FAD/NAD(P)-binding domain"/>
    <property type="match status" value="1"/>
</dbReference>
<dbReference type="InterPro" id="IPR023753">
    <property type="entry name" value="FAD/NAD-binding_dom"/>
</dbReference>
<feature type="domain" description="FAD/NAD(P)-binding" evidence="1">
    <location>
        <begin position="3"/>
        <end position="110"/>
    </location>
</feature>
<reference evidence="2" key="1">
    <citation type="submission" date="2013-08" db="EMBL/GenBank/DDBJ databases">
        <authorList>
            <person name="Mendez C."/>
            <person name="Richter M."/>
            <person name="Ferrer M."/>
            <person name="Sanchez J."/>
        </authorList>
    </citation>
    <scope>NUCLEOTIDE SEQUENCE</scope>
</reference>
<dbReference type="Pfam" id="PF07992">
    <property type="entry name" value="Pyr_redox_2"/>
    <property type="match status" value="1"/>
</dbReference>
<feature type="non-terminal residue" evidence="2">
    <location>
        <position position="168"/>
    </location>
</feature>
<feature type="non-terminal residue" evidence="2">
    <location>
        <position position="1"/>
    </location>
</feature>
<reference evidence="2" key="2">
    <citation type="journal article" date="2014" name="ISME J.">
        <title>Microbial stratification in low pH oxic and suboxic macroscopic growths along an acid mine drainage.</title>
        <authorList>
            <person name="Mendez-Garcia C."/>
            <person name="Mesa V."/>
            <person name="Sprenger R.R."/>
            <person name="Richter M."/>
            <person name="Diez M.S."/>
            <person name="Solano J."/>
            <person name="Bargiela R."/>
            <person name="Golyshina O.V."/>
            <person name="Manteca A."/>
            <person name="Ramos J.L."/>
            <person name="Gallego J.R."/>
            <person name="Llorente I."/>
            <person name="Martins Dos Santos V.A."/>
            <person name="Jensen O.N."/>
            <person name="Pelaez A.I."/>
            <person name="Sanchez J."/>
            <person name="Ferrer M."/>
        </authorList>
    </citation>
    <scope>NUCLEOTIDE SEQUENCE</scope>
</reference>
<organism evidence="2">
    <name type="scientific">mine drainage metagenome</name>
    <dbReference type="NCBI Taxonomy" id="410659"/>
    <lineage>
        <taxon>unclassified sequences</taxon>
        <taxon>metagenomes</taxon>
        <taxon>ecological metagenomes</taxon>
    </lineage>
</organism>
<accession>T0ZG77</accession>
<gene>
    <name evidence="2" type="ORF">B1A_15416</name>
</gene>
<proteinExistence type="predicted"/>
<protein>
    <submittedName>
        <fullName evidence="2">Glutamate synthase subunit beta</fullName>
    </submittedName>
</protein>
<comment type="caution">
    <text evidence="2">The sequence shown here is derived from an EMBL/GenBank/DDBJ whole genome shotgun (WGS) entry which is preliminary data.</text>
</comment>
<dbReference type="InterPro" id="IPR036188">
    <property type="entry name" value="FAD/NAD-bd_sf"/>
</dbReference>